<feature type="domain" description="4Fe4S-binding SPASM" evidence="1">
    <location>
        <begin position="216"/>
        <end position="274"/>
    </location>
</feature>
<accession>A0A9E7MAV6</accession>
<name>A0A9E7MAV6_9EURY</name>
<dbReference type="KEGG" id="thei:K1720_01940"/>
<dbReference type="InterPro" id="IPR023885">
    <property type="entry name" value="4Fe4S-binding_SPASM_dom"/>
</dbReference>
<evidence type="ECO:0000313" key="3">
    <source>
        <dbReference type="Proteomes" id="UP001056425"/>
    </source>
</evidence>
<dbReference type="InterPro" id="IPR013785">
    <property type="entry name" value="Aldolase_TIM"/>
</dbReference>
<dbReference type="PANTHER" id="PTHR11228">
    <property type="entry name" value="RADICAL SAM DOMAIN PROTEIN"/>
    <property type="match status" value="1"/>
</dbReference>
<proteinExistence type="predicted"/>
<reference evidence="2 3" key="1">
    <citation type="submission" date="2021-08" db="EMBL/GenBank/DDBJ databases">
        <title>Thermococcus onnuriiensis IOH2.</title>
        <authorList>
            <person name="Park Y.-J."/>
        </authorList>
    </citation>
    <scope>NUCLEOTIDE SEQUENCE [LARGE SCALE GENOMIC DNA]</scope>
    <source>
        <strain evidence="2 3">IOH2</strain>
    </source>
</reference>
<evidence type="ECO:0000259" key="1">
    <source>
        <dbReference type="Pfam" id="PF13186"/>
    </source>
</evidence>
<organism evidence="2 3">
    <name type="scientific">Thermococcus argininiproducens</name>
    <dbReference type="NCBI Taxonomy" id="2866384"/>
    <lineage>
        <taxon>Archaea</taxon>
        <taxon>Methanobacteriati</taxon>
        <taxon>Methanobacteriota</taxon>
        <taxon>Thermococci</taxon>
        <taxon>Thermococcales</taxon>
        <taxon>Thermococcaceae</taxon>
        <taxon>Thermococcus</taxon>
    </lineage>
</organism>
<dbReference type="InterPro" id="IPR058240">
    <property type="entry name" value="rSAM_sf"/>
</dbReference>
<protein>
    <submittedName>
        <fullName evidence="2">SPASM domain-containing protein</fullName>
    </submittedName>
</protein>
<dbReference type="PANTHER" id="PTHR11228:SF34">
    <property type="entry name" value="TUNGSTEN-CONTAINING ALDEHYDE FERREDOXIN OXIDOREDUCTASE COFACTOR MODIFYING PROTEIN"/>
    <property type="match status" value="1"/>
</dbReference>
<gene>
    <name evidence="2" type="ORF">K1720_01940</name>
</gene>
<sequence length="325" mass="36796">METVRNNILWPRPKNITAFGKPPWVEKEHTGKLERLIVQLGAGKGKFSEITGIPRSIGCIGNNRFILREDPVEVDRIKEILYEFSLISGGDLYLTNYDDLRTLEEISNYAASLDIKNVYAVVKLEDFNKISLSPGVKPIVELEYSKENVEKAIMLEDAHALLLIVQSKDVERAFDIPFYGEIYVDLLFPGSLRKVDFDLMEVKRVYTPTPKYHPCLSGTLAITGEGFVLPCPLLRNFIGGNIKQMTLKQMLRKRKLKRFWKLKKASLEACNGCPFASICHDCRALEYRASGDIYGIEYCPLDGEFFNPSGGKSSSEREGMKARNP</sequence>
<dbReference type="SUPFAM" id="SSF102114">
    <property type="entry name" value="Radical SAM enzymes"/>
    <property type="match status" value="1"/>
</dbReference>
<dbReference type="NCBIfam" id="TIGR04085">
    <property type="entry name" value="rSAM_more_4Fe4S"/>
    <property type="match status" value="1"/>
</dbReference>
<dbReference type="EMBL" id="CP080572">
    <property type="protein sequence ID" value="USH00261.1"/>
    <property type="molecule type" value="Genomic_DNA"/>
</dbReference>
<keyword evidence="3" id="KW-1185">Reference proteome</keyword>
<evidence type="ECO:0000313" key="2">
    <source>
        <dbReference type="EMBL" id="USH00261.1"/>
    </source>
</evidence>
<dbReference type="RefSeq" id="WP_251949548.1">
    <property type="nucleotide sequence ID" value="NZ_CP080572.1"/>
</dbReference>
<dbReference type="Gene3D" id="3.20.20.70">
    <property type="entry name" value="Aldolase class I"/>
    <property type="match status" value="1"/>
</dbReference>
<dbReference type="AlphaFoldDB" id="A0A9E7MAV6"/>
<dbReference type="InterPro" id="IPR050377">
    <property type="entry name" value="Radical_SAM_PqqE_MftC-like"/>
</dbReference>
<dbReference type="Proteomes" id="UP001056425">
    <property type="component" value="Chromosome"/>
</dbReference>
<dbReference type="GeneID" id="72777065"/>
<dbReference type="CDD" id="cd21109">
    <property type="entry name" value="SPASM"/>
    <property type="match status" value="1"/>
</dbReference>
<dbReference type="Pfam" id="PF13186">
    <property type="entry name" value="SPASM"/>
    <property type="match status" value="1"/>
</dbReference>